<dbReference type="PIRSF" id="PIRSF029745">
    <property type="entry name" value="FhaC"/>
    <property type="match status" value="1"/>
</dbReference>
<dbReference type="GO" id="GO:0098046">
    <property type="term" value="C:type V protein secretion system complex"/>
    <property type="evidence" value="ECO:0007669"/>
    <property type="project" value="TreeGrafter"/>
</dbReference>
<evidence type="ECO:0000313" key="13">
    <source>
        <dbReference type="Proteomes" id="UP000509597"/>
    </source>
</evidence>
<feature type="region of interest" description="Disordered" evidence="8">
    <location>
        <begin position="23"/>
        <end position="43"/>
    </location>
</feature>
<dbReference type="EMBL" id="CP058627">
    <property type="protein sequence ID" value="QLG89859.1"/>
    <property type="molecule type" value="Genomic_DNA"/>
</dbReference>
<evidence type="ECO:0000256" key="3">
    <source>
        <dbReference type="ARBA" id="ARBA00022452"/>
    </source>
</evidence>
<dbReference type="Pfam" id="PF03865">
    <property type="entry name" value="ShlB"/>
    <property type="match status" value="1"/>
</dbReference>
<evidence type="ECO:0000256" key="6">
    <source>
        <dbReference type="ARBA" id="ARBA00023136"/>
    </source>
</evidence>
<dbReference type="Gene3D" id="2.40.160.50">
    <property type="entry name" value="membrane protein fhac: a member of the omp85/tpsb transporter family"/>
    <property type="match status" value="1"/>
</dbReference>
<evidence type="ECO:0000256" key="1">
    <source>
        <dbReference type="ARBA" id="ARBA00004442"/>
    </source>
</evidence>
<sequence>MCAISPGEILEQNARQQQWVKEREQSLREQNEPSPNVQLQSPTPALTTRFPAQESPCFVIHHIELIGPKAEQFAWALDAANSPDRAIDRCLGSDGINLVMRRIQNEIVQRGFTTTRVVASDQDLSKGTLSLTVVPGMIRRIVASEGSSPRATYWNALPFQAGEVLNLRAIEQGLENFKRLPSVQADIQIAPASGADAQPGDSDLLVSWQQPMPFRFSVGLDNSGTESTGKYQGSLTFSYDNWLTLNDLFYVSLTHNVGQSTEGGTSGYTVYYAIPYDYWLLSWSTSKSSYFQNVAGANQNYRYGGDNKNVEMVLSRLLWRDAQSKTSFSLKGGMRQTQNFIDDVEVGVQRRRTVGWEGHLSHRQYLGQSTLDLDATYKHGTGAWQALAAPEEAFGEGTARMALWTASANWSTPVFSEDLRYSANWRVQWNRTRLVPQDRFSIGGPSTVRGFDGSMTLVGDSGWLIRNDLSLPLNKLALDAIPGEIYLGLDYGHVGGPSSDFLLGNQLAGTALGVRGQYKNLNYDVFAGLPLYQPTGFGPKDVTASFNLNLMF</sequence>
<dbReference type="PANTHER" id="PTHR34597:SF3">
    <property type="entry name" value="OUTER MEMBRANE TRANSPORTER CDIB"/>
    <property type="match status" value="1"/>
</dbReference>
<dbReference type="InterPro" id="IPR005565">
    <property type="entry name" value="Hemolysn_activator_HlyB_C"/>
</dbReference>
<evidence type="ECO:0000256" key="7">
    <source>
        <dbReference type="ARBA" id="ARBA00023237"/>
    </source>
</evidence>
<dbReference type="PANTHER" id="PTHR34597">
    <property type="entry name" value="SLR1661 PROTEIN"/>
    <property type="match status" value="1"/>
</dbReference>
<feature type="domain" description="ShlB POTRA" evidence="11">
    <location>
        <begin position="148"/>
        <end position="191"/>
    </location>
</feature>
<organism evidence="12 13">
    <name type="scientific">Chitinibacter bivalviorum</name>
    <dbReference type="NCBI Taxonomy" id="2739434"/>
    <lineage>
        <taxon>Bacteria</taxon>
        <taxon>Pseudomonadati</taxon>
        <taxon>Pseudomonadota</taxon>
        <taxon>Betaproteobacteria</taxon>
        <taxon>Neisseriales</taxon>
        <taxon>Chitinibacteraceae</taxon>
        <taxon>Chitinibacter</taxon>
    </lineage>
</organism>
<comment type="subcellular location">
    <subcellularLocation>
        <location evidence="1">Cell outer membrane</location>
    </subcellularLocation>
</comment>
<dbReference type="Pfam" id="PF08479">
    <property type="entry name" value="POTRA_2"/>
    <property type="match status" value="1"/>
</dbReference>
<dbReference type="GO" id="GO:0008320">
    <property type="term" value="F:protein transmembrane transporter activity"/>
    <property type="evidence" value="ECO:0007669"/>
    <property type="project" value="TreeGrafter"/>
</dbReference>
<keyword evidence="3" id="KW-1134">Transmembrane beta strand</keyword>
<dbReference type="FunFam" id="2.40.160.50:FF:000009">
    <property type="entry name" value="Putative hemolysin activator protein"/>
    <property type="match status" value="1"/>
</dbReference>
<evidence type="ECO:0000256" key="8">
    <source>
        <dbReference type="SAM" id="MobiDB-lite"/>
    </source>
</evidence>
<dbReference type="InterPro" id="IPR027282">
    <property type="entry name" value="TPS"/>
</dbReference>
<feature type="domain" description="Polypeptide-transport-associated ShlB-type" evidence="10">
    <location>
        <begin position="58"/>
        <end position="136"/>
    </location>
</feature>
<proteinExistence type="inferred from homology"/>
<reference evidence="12 13" key="1">
    <citation type="submission" date="2020-07" db="EMBL/GenBank/DDBJ databases">
        <title>Complete genome sequence of Chitinibacter sp. 2T18.</title>
        <authorList>
            <person name="Bae J.-W."/>
            <person name="Choi J.-W."/>
        </authorList>
    </citation>
    <scope>NUCLEOTIDE SEQUENCE [LARGE SCALE GENOMIC DNA]</scope>
    <source>
        <strain evidence="12 13">2T18</strain>
    </source>
</reference>
<evidence type="ECO:0000256" key="4">
    <source>
        <dbReference type="ARBA" id="ARBA00022692"/>
    </source>
</evidence>
<evidence type="ECO:0000259" key="10">
    <source>
        <dbReference type="Pfam" id="PF08479"/>
    </source>
</evidence>
<dbReference type="InterPro" id="IPR013686">
    <property type="entry name" value="Polypept-transport_assoc_ShlB"/>
</dbReference>
<comment type="similarity">
    <text evidence="2">Belongs to the TPS (TC 1.B.20) family.</text>
</comment>
<name>A0A7H9BN08_9NEIS</name>
<feature type="compositionally biased region" description="Polar residues" evidence="8">
    <location>
        <begin position="32"/>
        <end position="43"/>
    </location>
</feature>
<dbReference type="Proteomes" id="UP000509597">
    <property type="component" value="Chromosome"/>
</dbReference>
<protein>
    <submittedName>
        <fullName evidence="12">ShlB/FhaC/HecB family hemolysin secretion/activation protein</fullName>
    </submittedName>
</protein>
<keyword evidence="6" id="KW-0472">Membrane</keyword>
<feature type="domain" description="Haemolysin activator HlyB C-terminal" evidence="9">
    <location>
        <begin position="200"/>
        <end position="516"/>
    </location>
</feature>
<keyword evidence="5" id="KW-0406">Ion transport</keyword>
<keyword evidence="4" id="KW-0812">Transmembrane</keyword>
<dbReference type="KEGG" id="chiz:HQ393_06980"/>
<keyword evidence="13" id="KW-1185">Reference proteome</keyword>
<keyword evidence="7" id="KW-0998">Cell outer membrane</keyword>
<evidence type="ECO:0000256" key="5">
    <source>
        <dbReference type="ARBA" id="ARBA00023065"/>
    </source>
</evidence>
<evidence type="ECO:0000259" key="11">
    <source>
        <dbReference type="Pfam" id="PF17287"/>
    </source>
</evidence>
<dbReference type="GO" id="GO:0046819">
    <property type="term" value="P:protein secretion by the type V secretion system"/>
    <property type="evidence" value="ECO:0007669"/>
    <property type="project" value="TreeGrafter"/>
</dbReference>
<dbReference type="InterPro" id="IPR051544">
    <property type="entry name" value="TPS_OM_transporter"/>
</dbReference>
<dbReference type="InterPro" id="IPR035251">
    <property type="entry name" value="ShlB_POTRA"/>
</dbReference>
<dbReference type="AlphaFoldDB" id="A0A7H9BN08"/>
<dbReference type="GO" id="GO:0009279">
    <property type="term" value="C:cell outer membrane"/>
    <property type="evidence" value="ECO:0007669"/>
    <property type="project" value="UniProtKB-SubCell"/>
</dbReference>
<gene>
    <name evidence="12" type="ORF">HQ393_06980</name>
</gene>
<evidence type="ECO:0000313" key="12">
    <source>
        <dbReference type="EMBL" id="QLG89859.1"/>
    </source>
</evidence>
<accession>A0A7H9BN08</accession>
<evidence type="ECO:0000256" key="2">
    <source>
        <dbReference type="ARBA" id="ARBA00009055"/>
    </source>
</evidence>
<dbReference type="GO" id="GO:0006811">
    <property type="term" value="P:monoatomic ion transport"/>
    <property type="evidence" value="ECO:0007669"/>
    <property type="project" value="UniProtKB-KW"/>
</dbReference>
<dbReference type="Pfam" id="PF17287">
    <property type="entry name" value="POTRA_3"/>
    <property type="match status" value="1"/>
</dbReference>
<keyword evidence="5" id="KW-0813">Transport</keyword>
<dbReference type="Gene3D" id="3.10.20.310">
    <property type="entry name" value="membrane protein fhac"/>
    <property type="match status" value="1"/>
</dbReference>
<evidence type="ECO:0000259" key="9">
    <source>
        <dbReference type="Pfam" id="PF03865"/>
    </source>
</evidence>